<accession>A0AC60Q6X6</accession>
<keyword evidence="2" id="KW-1185">Reference proteome</keyword>
<organism evidence="1 2">
    <name type="scientific">Ixodes persulcatus</name>
    <name type="common">Taiga tick</name>
    <dbReference type="NCBI Taxonomy" id="34615"/>
    <lineage>
        <taxon>Eukaryota</taxon>
        <taxon>Metazoa</taxon>
        <taxon>Ecdysozoa</taxon>
        <taxon>Arthropoda</taxon>
        <taxon>Chelicerata</taxon>
        <taxon>Arachnida</taxon>
        <taxon>Acari</taxon>
        <taxon>Parasitiformes</taxon>
        <taxon>Ixodida</taxon>
        <taxon>Ixodoidea</taxon>
        <taxon>Ixodidae</taxon>
        <taxon>Ixodinae</taxon>
        <taxon>Ixodes</taxon>
    </lineage>
</organism>
<proteinExistence type="predicted"/>
<protein>
    <submittedName>
        <fullName evidence="1">Uncharacterized protein</fullName>
    </submittedName>
</protein>
<evidence type="ECO:0000313" key="2">
    <source>
        <dbReference type="Proteomes" id="UP000805193"/>
    </source>
</evidence>
<comment type="caution">
    <text evidence="1">The sequence shown here is derived from an EMBL/GenBank/DDBJ whole genome shotgun (WGS) entry which is preliminary data.</text>
</comment>
<dbReference type="EMBL" id="JABSTQ010009491">
    <property type="protein sequence ID" value="KAG0428714.1"/>
    <property type="molecule type" value="Genomic_DNA"/>
</dbReference>
<sequence>MLAGAGRLLSRAGGAMNADDESTTDLSVKNSLVCFIQRETGEDTTEVIDEILLSYVVAILESDIAEEGFDVSEFREMLSAYIPSFQHIRDAKISSWVRLLSGQVRKQPAKHPGSSAQPNGWAPSMPPSSAELRSSSNKSASRSRNVSQSEDDTGKPNHIAICDESSLCDEGTFRTLCEMFPGVCSLEVRRCLRVAGGDSEEAAQLLLLQQRDPEAGEGSPATLSRGPPHHHSSRQGLAALTLGDKELREQILTRYGYIDQDEDGKEHRPVAPKTEPKKLIRYRDNKIVSVKGEKYSEVKREESDDMKRTYVTLKPARQYRFH</sequence>
<gene>
    <name evidence="1" type="ORF">HPB47_024305</name>
</gene>
<evidence type="ECO:0000313" key="1">
    <source>
        <dbReference type="EMBL" id="KAG0428714.1"/>
    </source>
</evidence>
<dbReference type="Proteomes" id="UP000805193">
    <property type="component" value="Unassembled WGS sequence"/>
</dbReference>
<reference evidence="1 2" key="1">
    <citation type="journal article" date="2020" name="Cell">
        <title>Large-Scale Comparative Analyses of Tick Genomes Elucidate Their Genetic Diversity and Vector Capacities.</title>
        <authorList>
            <consortium name="Tick Genome and Microbiome Consortium (TIGMIC)"/>
            <person name="Jia N."/>
            <person name="Wang J."/>
            <person name="Shi W."/>
            <person name="Du L."/>
            <person name="Sun Y."/>
            <person name="Zhan W."/>
            <person name="Jiang J.F."/>
            <person name="Wang Q."/>
            <person name="Zhang B."/>
            <person name="Ji P."/>
            <person name="Bell-Sakyi L."/>
            <person name="Cui X.M."/>
            <person name="Yuan T.T."/>
            <person name="Jiang B.G."/>
            <person name="Yang W.F."/>
            <person name="Lam T.T."/>
            <person name="Chang Q.C."/>
            <person name="Ding S.J."/>
            <person name="Wang X.J."/>
            <person name="Zhu J.G."/>
            <person name="Ruan X.D."/>
            <person name="Zhao L."/>
            <person name="Wei J.T."/>
            <person name="Ye R.Z."/>
            <person name="Que T.C."/>
            <person name="Du C.H."/>
            <person name="Zhou Y.H."/>
            <person name="Cheng J.X."/>
            <person name="Dai P.F."/>
            <person name="Guo W.B."/>
            <person name="Han X.H."/>
            <person name="Huang E.J."/>
            <person name="Li L.F."/>
            <person name="Wei W."/>
            <person name="Gao Y.C."/>
            <person name="Liu J.Z."/>
            <person name="Shao H.Z."/>
            <person name="Wang X."/>
            <person name="Wang C.C."/>
            <person name="Yang T.C."/>
            <person name="Huo Q.B."/>
            <person name="Li W."/>
            <person name="Chen H.Y."/>
            <person name="Chen S.E."/>
            <person name="Zhou L.G."/>
            <person name="Ni X.B."/>
            <person name="Tian J.H."/>
            <person name="Sheng Y."/>
            <person name="Liu T."/>
            <person name="Pan Y.S."/>
            <person name="Xia L.Y."/>
            <person name="Li J."/>
            <person name="Zhao F."/>
            <person name="Cao W.C."/>
        </authorList>
    </citation>
    <scope>NUCLEOTIDE SEQUENCE [LARGE SCALE GENOMIC DNA]</scope>
    <source>
        <strain evidence="1">Iper-2018</strain>
    </source>
</reference>
<name>A0AC60Q6X6_IXOPE</name>